<dbReference type="InterPro" id="IPR001845">
    <property type="entry name" value="HTH_ArsR_DNA-bd_dom"/>
</dbReference>
<proteinExistence type="predicted"/>
<dbReference type="Pfam" id="PF01022">
    <property type="entry name" value="HTH_5"/>
    <property type="match status" value="1"/>
</dbReference>
<keyword evidence="1" id="KW-0805">Transcription regulation</keyword>
<protein>
    <submittedName>
        <fullName evidence="5">Metalloregulator ArsR/SmtB family transcription factor</fullName>
    </submittedName>
</protein>
<comment type="caution">
    <text evidence="5">The sequence shown here is derived from an EMBL/GenBank/DDBJ whole genome shotgun (WGS) entry which is preliminary data.</text>
</comment>
<accession>A0ABW1SCC1</accession>
<keyword evidence="2" id="KW-0238">DNA-binding</keyword>
<dbReference type="InterPro" id="IPR011991">
    <property type="entry name" value="ArsR-like_HTH"/>
</dbReference>
<feature type="domain" description="HTH arsR-type" evidence="4">
    <location>
        <begin position="1"/>
        <end position="87"/>
    </location>
</feature>
<keyword evidence="3" id="KW-0804">Transcription</keyword>
<evidence type="ECO:0000313" key="6">
    <source>
        <dbReference type="Proteomes" id="UP001596303"/>
    </source>
</evidence>
<name>A0ABW1SCC1_9PROT</name>
<evidence type="ECO:0000256" key="3">
    <source>
        <dbReference type="ARBA" id="ARBA00023163"/>
    </source>
</evidence>
<dbReference type="InterPro" id="IPR051081">
    <property type="entry name" value="HTH_MetalResp_TranReg"/>
</dbReference>
<evidence type="ECO:0000259" key="4">
    <source>
        <dbReference type="PROSITE" id="PS50987"/>
    </source>
</evidence>
<keyword evidence="6" id="KW-1185">Reference proteome</keyword>
<sequence>MSDAFKALSHPIRRQILGLLKTDAKSSGDLTEAFSVSWPTISNHLSVLKEAQLVTTERRGTTILYHLNPSKIEQIGSCLLELIGQTKATSKAG</sequence>
<dbReference type="InterPro" id="IPR036390">
    <property type="entry name" value="WH_DNA-bd_sf"/>
</dbReference>
<dbReference type="Proteomes" id="UP001596303">
    <property type="component" value="Unassembled WGS sequence"/>
</dbReference>
<organism evidence="5 6">
    <name type="scientific">Ponticaulis profundi</name>
    <dbReference type="NCBI Taxonomy" id="2665222"/>
    <lineage>
        <taxon>Bacteria</taxon>
        <taxon>Pseudomonadati</taxon>
        <taxon>Pseudomonadota</taxon>
        <taxon>Alphaproteobacteria</taxon>
        <taxon>Hyphomonadales</taxon>
        <taxon>Hyphomonadaceae</taxon>
        <taxon>Ponticaulis</taxon>
    </lineage>
</organism>
<reference evidence="6" key="1">
    <citation type="journal article" date="2019" name="Int. J. Syst. Evol. Microbiol.">
        <title>The Global Catalogue of Microorganisms (GCM) 10K type strain sequencing project: providing services to taxonomists for standard genome sequencing and annotation.</title>
        <authorList>
            <consortium name="The Broad Institute Genomics Platform"/>
            <consortium name="The Broad Institute Genome Sequencing Center for Infectious Disease"/>
            <person name="Wu L."/>
            <person name="Ma J."/>
        </authorList>
    </citation>
    <scope>NUCLEOTIDE SEQUENCE [LARGE SCALE GENOMIC DNA]</scope>
    <source>
        <strain evidence="6">CGMCC-1.15741</strain>
    </source>
</reference>
<gene>
    <name evidence="5" type="ORF">ACFQDM_14660</name>
</gene>
<dbReference type="Gene3D" id="1.10.10.10">
    <property type="entry name" value="Winged helix-like DNA-binding domain superfamily/Winged helix DNA-binding domain"/>
    <property type="match status" value="1"/>
</dbReference>
<dbReference type="SMART" id="SM00418">
    <property type="entry name" value="HTH_ARSR"/>
    <property type="match status" value="1"/>
</dbReference>
<dbReference type="InterPro" id="IPR036388">
    <property type="entry name" value="WH-like_DNA-bd_sf"/>
</dbReference>
<dbReference type="NCBIfam" id="NF033788">
    <property type="entry name" value="HTH_metalloreg"/>
    <property type="match status" value="1"/>
</dbReference>
<dbReference type="SUPFAM" id="SSF46785">
    <property type="entry name" value="Winged helix' DNA-binding domain"/>
    <property type="match status" value="1"/>
</dbReference>
<evidence type="ECO:0000256" key="1">
    <source>
        <dbReference type="ARBA" id="ARBA00023015"/>
    </source>
</evidence>
<dbReference type="PANTHER" id="PTHR33154:SF33">
    <property type="entry name" value="TRANSCRIPTIONAL REPRESSOR SDPR"/>
    <property type="match status" value="1"/>
</dbReference>
<dbReference type="CDD" id="cd00090">
    <property type="entry name" value="HTH_ARSR"/>
    <property type="match status" value="1"/>
</dbReference>
<dbReference type="PROSITE" id="PS50987">
    <property type="entry name" value="HTH_ARSR_2"/>
    <property type="match status" value="1"/>
</dbReference>
<dbReference type="RefSeq" id="WP_377380280.1">
    <property type="nucleotide sequence ID" value="NZ_JBHSSW010000028.1"/>
</dbReference>
<evidence type="ECO:0000256" key="2">
    <source>
        <dbReference type="ARBA" id="ARBA00023125"/>
    </source>
</evidence>
<dbReference type="EMBL" id="JBHSSW010000028">
    <property type="protein sequence ID" value="MFC6199325.1"/>
    <property type="molecule type" value="Genomic_DNA"/>
</dbReference>
<dbReference type="PANTHER" id="PTHR33154">
    <property type="entry name" value="TRANSCRIPTIONAL REGULATOR, ARSR FAMILY"/>
    <property type="match status" value="1"/>
</dbReference>
<dbReference type="PRINTS" id="PR00778">
    <property type="entry name" value="HTHARSR"/>
</dbReference>
<evidence type="ECO:0000313" key="5">
    <source>
        <dbReference type="EMBL" id="MFC6199325.1"/>
    </source>
</evidence>